<keyword evidence="2 4" id="KW-0472">Membrane</keyword>
<evidence type="ECO:0000256" key="1">
    <source>
        <dbReference type="ARBA" id="ARBA00004442"/>
    </source>
</evidence>
<keyword evidence="5" id="KW-0732">Signal</keyword>
<reference evidence="7 8" key="1">
    <citation type="submission" date="2019-12" db="EMBL/GenBank/DDBJ databases">
        <title>Roseobacter cerasinus sp. nov., isolated from seawater around aquaculture.</title>
        <authorList>
            <person name="Muramatsu S."/>
            <person name="Takabe Y."/>
            <person name="Mori K."/>
            <person name="Takaichi S."/>
            <person name="Hanada S."/>
        </authorList>
    </citation>
    <scope>NUCLEOTIDE SEQUENCE [LARGE SCALE GENOMIC DNA]</scope>
    <source>
        <strain evidence="7 8">AI77</strain>
    </source>
</reference>
<accession>A0A640VPF9</accession>
<comment type="caution">
    <text evidence="7">The sequence shown here is derived from an EMBL/GenBank/DDBJ whole genome shotgun (WGS) entry which is preliminary data.</text>
</comment>
<proteinExistence type="predicted"/>
<evidence type="ECO:0000259" key="6">
    <source>
        <dbReference type="PROSITE" id="PS51123"/>
    </source>
</evidence>
<dbReference type="EMBL" id="BLIV01000001">
    <property type="protein sequence ID" value="GFE48961.1"/>
    <property type="molecule type" value="Genomic_DNA"/>
</dbReference>
<dbReference type="AlphaFoldDB" id="A0A640VPF9"/>
<dbReference type="PROSITE" id="PS51123">
    <property type="entry name" value="OMPA_2"/>
    <property type="match status" value="1"/>
</dbReference>
<evidence type="ECO:0000313" key="7">
    <source>
        <dbReference type="EMBL" id="GFE48961.1"/>
    </source>
</evidence>
<dbReference type="InterPro" id="IPR006665">
    <property type="entry name" value="OmpA-like"/>
</dbReference>
<dbReference type="InterPro" id="IPR050330">
    <property type="entry name" value="Bact_OuterMem_StrucFunc"/>
</dbReference>
<dbReference type="RefSeq" id="WP_159974808.1">
    <property type="nucleotide sequence ID" value="NZ_BLIV01000001.1"/>
</dbReference>
<evidence type="ECO:0000256" key="3">
    <source>
        <dbReference type="ARBA" id="ARBA00023237"/>
    </source>
</evidence>
<sequence>MRRLTALFAVGICGLPHVAPADDLIMLPSAQMTVERATPLDSFAAPQAVFSDGDVPAVTLEGAVTRRAWRIDSGGLSPLEVMAPLRSQLAALGYDVAFECSSTECGGFDFRFAVEVLPGPNMYVNIGSYRYLTALKGDSEALTILASTTSASAYVQIIHVGPAEAVAAQPQRPVARAPAARPEVEETQPDLLKNGFQVLSDLEFDTGSTRLGPGAFASLDALADVLRADPDLRVALVGHTDTVGGLAPNIALSRARAEAVRARLVEDYGIAVERLDAEGMGYLAPVASNRTPEGREQNRRVEVILLNTEG</sequence>
<evidence type="ECO:0000313" key="8">
    <source>
        <dbReference type="Proteomes" id="UP000436522"/>
    </source>
</evidence>
<dbReference type="Pfam" id="PF00691">
    <property type="entry name" value="OmpA"/>
    <property type="match status" value="1"/>
</dbReference>
<comment type="subcellular location">
    <subcellularLocation>
        <location evidence="1">Cell outer membrane</location>
    </subcellularLocation>
</comment>
<gene>
    <name evidence="7" type="ORF">So717_07140</name>
</gene>
<dbReference type="SUPFAM" id="SSF103088">
    <property type="entry name" value="OmpA-like"/>
    <property type="match status" value="1"/>
</dbReference>
<evidence type="ECO:0000256" key="5">
    <source>
        <dbReference type="SAM" id="SignalP"/>
    </source>
</evidence>
<feature type="chain" id="PRO_5024980465" evidence="5">
    <location>
        <begin position="22"/>
        <end position="310"/>
    </location>
</feature>
<dbReference type="GO" id="GO:0009279">
    <property type="term" value="C:cell outer membrane"/>
    <property type="evidence" value="ECO:0007669"/>
    <property type="project" value="UniProtKB-SubCell"/>
</dbReference>
<dbReference type="PRINTS" id="PR01021">
    <property type="entry name" value="OMPADOMAIN"/>
</dbReference>
<dbReference type="CDD" id="cd07185">
    <property type="entry name" value="OmpA_C-like"/>
    <property type="match status" value="1"/>
</dbReference>
<keyword evidence="3" id="KW-0998">Cell outer membrane</keyword>
<evidence type="ECO:0000256" key="2">
    <source>
        <dbReference type="ARBA" id="ARBA00023136"/>
    </source>
</evidence>
<dbReference type="Proteomes" id="UP000436522">
    <property type="component" value="Unassembled WGS sequence"/>
</dbReference>
<feature type="signal peptide" evidence="5">
    <location>
        <begin position="1"/>
        <end position="21"/>
    </location>
</feature>
<dbReference type="OrthoDB" id="9792021at2"/>
<protein>
    <submittedName>
        <fullName evidence="7">Membrane protein</fullName>
    </submittedName>
</protein>
<dbReference type="InterPro" id="IPR036737">
    <property type="entry name" value="OmpA-like_sf"/>
</dbReference>
<dbReference type="PANTHER" id="PTHR30329:SF21">
    <property type="entry name" value="LIPOPROTEIN YIAD-RELATED"/>
    <property type="match status" value="1"/>
</dbReference>
<dbReference type="PANTHER" id="PTHR30329">
    <property type="entry name" value="STATOR ELEMENT OF FLAGELLAR MOTOR COMPLEX"/>
    <property type="match status" value="1"/>
</dbReference>
<dbReference type="InterPro" id="IPR006664">
    <property type="entry name" value="OMP_bac"/>
</dbReference>
<name>A0A640VPF9_9RHOB</name>
<evidence type="ECO:0000256" key="4">
    <source>
        <dbReference type="PROSITE-ProRule" id="PRU00473"/>
    </source>
</evidence>
<keyword evidence="8" id="KW-1185">Reference proteome</keyword>
<organism evidence="7 8">
    <name type="scientific">Roseobacter cerasinus</name>
    <dbReference type="NCBI Taxonomy" id="2602289"/>
    <lineage>
        <taxon>Bacteria</taxon>
        <taxon>Pseudomonadati</taxon>
        <taxon>Pseudomonadota</taxon>
        <taxon>Alphaproteobacteria</taxon>
        <taxon>Rhodobacterales</taxon>
        <taxon>Roseobacteraceae</taxon>
        <taxon>Roseobacter</taxon>
    </lineage>
</organism>
<dbReference type="Gene3D" id="3.30.1330.60">
    <property type="entry name" value="OmpA-like domain"/>
    <property type="match status" value="1"/>
</dbReference>
<feature type="domain" description="OmpA-like" evidence="6">
    <location>
        <begin position="191"/>
        <end position="309"/>
    </location>
</feature>